<organism evidence="2 3">
    <name type="scientific">Polaribacter marinaquae</name>
    <dbReference type="NCBI Taxonomy" id="1642819"/>
    <lineage>
        <taxon>Bacteria</taxon>
        <taxon>Pseudomonadati</taxon>
        <taxon>Bacteroidota</taxon>
        <taxon>Flavobacteriia</taxon>
        <taxon>Flavobacteriales</taxon>
        <taxon>Flavobacteriaceae</taxon>
    </lineage>
</organism>
<reference evidence="2 3" key="1">
    <citation type="submission" date="2024-03" db="EMBL/GenBank/DDBJ databases">
        <authorList>
            <person name="Cao K."/>
        </authorList>
    </citation>
    <scope>NUCLEOTIDE SEQUENCE [LARGE SCALE GENOMIC DNA]</scope>
    <source>
        <strain evidence="2 3">MCCC 1K00696</strain>
    </source>
</reference>
<keyword evidence="3" id="KW-1185">Reference proteome</keyword>
<name>A0ABZ2TQR7_9FLAO</name>
<protein>
    <recommendedName>
        <fullName evidence="4">DUF1735 domain-containing protein</fullName>
    </recommendedName>
</protein>
<accession>A0ABZ2TQR7</accession>
<sequence length="182" mass="20723">MKKNIIINMLLCFVLIFGCSEAVDFDQIEDYTLKPSYALSLTYFTISPNNFVPFPGAPPITEISEKSDVKIFETSFIRQNLVQLDFDFEITNRFNRDFTVEISLLDENDNLIYQLNDLNVAANNLEFKQTEILNIESNPTVRNFTRVEVKLSLDDKTTPIIASDVGEIIFNSAATIHLEAPL</sequence>
<dbReference type="PROSITE" id="PS51257">
    <property type="entry name" value="PROKAR_LIPOPROTEIN"/>
    <property type="match status" value="1"/>
</dbReference>
<feature type="chain" id="PRO_5047039389" description="DUF1735 domain-containing protein" evidence="1">
    <location>
        <begin position="23"/>
        <end position="182"/>
    </location>
</feature>
<dbReference type="RefSeq" id="WP_340932995.1">
    <property type="nucleotide sequence ID" value="NZ_CP150496.1"/>
</dbReference>
<feature type="signal peptide" evidence="1">
    <location>
        <begin position="1"/>
        <end position="22"/>
    </location>
</feature>
<proteinExistence type="predicted"/>
<evidence type="ECO:0008006" key="4">
    <source>
        <dbReference type="Google" id="ProtNLM"/>
    </source>
</evidence>
<dbReference type="EMBL" id="CP150496">
    <property type="protein sequence ID" value="WYW55482.1"/>
    <property type="molecule type" value="Genomic_DNA"/>
</dbReference>
<keyword evidence="1" id="KW-0732">Signal</keyword>
<evidence type="ECO:0000313" key="3">
    <source>
        <dbReference type="Proteomes" id="UP001491088"/>
    </source>
</evidence>
<dbReference type="Proteomes" id="UP001491088">
    <property type="component" value="Chromosome"/>
</dbReference>
<evidence type="ECO:0000313" key="2">
    <source>
        <dbReference type="EMBL" id="WYW55482.1"/>
    </source>
</evidence>
<evidence type="ECO:0000256" key="1">
    <source>
        <dbReference type="SAM" id="SignalP"/>
    </source>
</evidence>
<gene>
    <name evidence="2" type="ORF">WG950_13205</name>
</gene>